<sequence length="402" mass="42321">MGKTAVIVDSRNVLGQVSAVMGQRRRPTVDGVRASLAMVGFDVSHVHVGLALARDKDISTLAAQHASNDKYKESIESDLDAEVLLGELHVKNNSDGTTRVEEKIVDGACNVCITKYVDAILHGRSDVESVVVLSKDIDLSPSIDYGLQVGVPVYVAATDVVQRRPHPHLLLTPLLLEVMAGLSPAASGHALRELAAMALTEQVAMDWTPRPGRDSGMYTHPTGLEGIAKSSLKSALSGDPVTLYAVDVDFAVASHAGFPVLVLDSKPAAHPPVEKLTVVGRSSLLTVTLKDEDNSVMSSSFPAGGVVPGDTLVRHLTTGRLIGRLGAVMSHRAFDPDVIHIIRVATALPKGGHLGTDASNRRGLILGTGDHKPGARFAAVQIDAKSKGPVWVALGSPLPPRA</sequence>
<evidence type="ECO:0008006" key="3">
    <source>
        <dbReference type="Google" id="ProtNLM"/>
    </source>
</evidence>
<name>A0A0U3GN75_9MICC</name>
<dbReference type="AlphaFoldDB" id="A0A0U3GN75"/>
<gene>
    <name evidence="1" type="ORF">AU252_05240</name>
</gene>
<dbReference type="Proteomes" id="UP000065151">
    <property type="component" value="Chromosome"/>
</dbReference>
<reference evidence="1 2" key="1">
    <citation type="submission" date="2015-12" db="EMBL/GenBank/DDBJ databases">
        <authorList>
            <person name="Shamseldin A."/>
            <person name="Moawad H."/>
            <person name="Abd El-Rahim W.M."/>
            <person name="Sadowsky M.J."/>
        </authorList>
    </citation>
    <scope>NUCLEOTIDE SEQUENCE [LARGE SCALE GENOMIC DNA]</scope>
    <source>
        <strain evidence="1 2">Ar51</strain>
    </source>
</reference>
<evidence type="ECO:0000313" key="1">
    <source>
        <dbReference type="EMBL" id="ALV40646.1"/>
    </source>
</evidence>
<accession>A0A0U3GN75</accession>
<dbReference type="RefSeq" id="WP_058929816.1">
    <property type="nucleotide sequence ID" value="NZ_CP013747.1"/>
</dbReference>
<organism evidence="1">
    <name type="scientific">Pseudarthrobacter sulfonivorans</name>
    <dbReference type="NCBI Taxonomy" id="121292"/>
    <lineage>
        <taxon>Bacteria</taxon>
        <taxon>Bacillati</taxon>
        <taxon>Actinomycetota</taxon>
        <taxon>Actinomycetes</taxon>
        <taxon>Micrococcales</taxon>
        <taxon>Micrococcaceae</taxon>
        <taxon>Pseudarthrobacter</taxon>
    </lineage>
</organism>
<protein>
    <recommendedName>
        <fullName evidence="3">NYN domain-containing protein</fullName>
    </recommendedName>
</protein>
<proteinExistence type="predicted"/>
<evidence type="ECO:0000313" key="2">
    <source>
        <dbReference type="Proteomes" id="UP000065151"/>
    </source>
</evidence>
<dbReference type="KEGG" id="psul:AU252_05240"/>
<dbReference type="EMBL" id="CP013747">
    <property type="protein sequence ID" value="ALV40646.1"/>
    <property type="molecule type" value="Genomic_DNA"/>
</dbReference>